<sequence>MRKKTKTRVKQIIFILVCACFGFVLGITIGKAGVTTPKIIIYSFSVVLFYIMHIFIHEAGHGFFGSLTGHKMLSYRIFSFMWLWQEDGKIVFRRLKVPGTLGQCLMSPPKFQDENYPYRLYIMGGVLANLFSSLLIGLLFIPSSVFAVLFVLAGLFIAITNAIPMGFNDGMTYKIASSSPEQQYLLYLQMEVNSRLTKGQTYQEMPEEYLRTVPAIPERTYFNDYQIFLQIGLAFDKQDWDDFRNKLEDLWKERENLISLYQTELKKELLFALCLQDPQNPRIPDLWEDKIVKASLKQSLMGNRRIEAAYYYFIANDKQKAVSLLNKGISLKEKAPNLGDSKMELRTINYLLDIMGPDLEKDI</sequence>
<feature type="transmembrane region" description="Helical" evidence="1">
    <location>
        <begin position="12"/>
        <end position="33"/>
    </location>
</feature>
<feature type="transmembrane region" description="Helical" evidence="1">
    <location>
        <begin position="39"/>
        <end position="56"/>
    </location>
</feature>
<keyword evidence="3" id="KW-1185">Reference proteome</keyword>
<evidence type="ECO:0008006" key="4">
    <source>
        <dbReference type="Google" id="ProtNLM"/>
    </source>
</evidence>
<feature type="transmembrane region" description="Helical" evidence="1">
    <location>
        <begin position="147"/>
        <end position="167"/>
    </location>
</feature>
<evidence type="ECO:0000256" key="1">
    <source>
        <dbReference type="SAM" id="Phobius"/>
    </source>
</evidence>
<accession>A0A430ATZ9</accession>
<reference evidence="2 3" key="1">
    <citation type="submission" date="2017-05" db="EMBL/GenBank/DDBJ databases">
        <title>Vagococcus spp. assemblies.</title>
        <authorList>
            <person name="Gulvik C.A."/>
        </authorList>
    </citation>
    <scope>NUCLEOTIDE SEQUENCE [LARGE SCALE GENOMIC DNA]</scope>
    <source>
        <strain evidence="2 3">CCUG 51432</strain>
    </source>
</reference>
<evidence type="ECO:0000313" key="3">
    <source>
        <dbReference type="Proteomes" id="UP000287605"/>
    </source>
</evidence>
<dbReference type="RefSeq" id="WP_126809155.1">
    <property type="nucleotide sequence ID" value="NZ_NGKA01000010.1"/>
</dbReference>
<proteinExistence type="predicted"/>
<feature type="transmembrane region" description="Helical" evidence="1">
    <location>
        <begin position="120"/>
        <end position="141"/>
    </location>
</feature>
<keyword evidence="1" id="KW-0812">Transmembrane</keyword>
<comment type="caution">
    <text evidence="2">The sequence shown here is derived from an EMBL/GenBank/DDBJ whole genome shotgun (WGS) entry which is preliminary data.</text>
</comment>
<keyword evidence="1" id="KW-1133">Transmembrane helix</keyword>
<keyword evidence="1" id="KW-0472">Membrane</keyword>
<evidence type="ECO:0000313" key="2">
    <source>
        <dbReference type="EMBL" id="RSU11531.1"/>
    </source>
</evidence>
<gene>
    <name evidence="2" type="ORF">CBF29_07555</name>
</gene>
<dbReference type="EMBL" id="NGKA01000010">
    <property type="protein sequence ID" value="RSU11531.1"/>
    <property type="molecule type" value="Genomic_DNA"/>
</dbReference>
<protein>
    <recommendedName>
        <fullName evidence="4">Peptidase M50 domain-containing protein</fullName>
    </recommendedName>
</protein>
<dbReference type="AlphaFoldDB" id="A0A430ATZ9"/>
<organism evidence="2 3">
    <name type="scientific">Vagococcus elongatus</name>
    <dbReference type="NCBI Taxonomy" id="180344"/>
    <lineage>
        <taxon>Bacteria</taxon>
        <taxon>Bacillati</taxon>
        <taxon>Bacillota</taxon>
        <taxon>Bacilli</taxon>
        <taxon>Lactobacillales</taxon>
        <taxon>Enterococcaceae</taxon>
        <taxon>Vagococcus</taxon>
    </lineage>
</organism>
<dbReference type="OrthoDB" id="1069985at2"/>
<name>A0A430ATZ9_9ENTE</name>
<dbReference type="Proteomes" id="UP000287605">
    <property type="component" value="Unassembled WGS sequence"/>
</dbReference>